<keyword evidence="5" id="KW-1185">Reference proteome</keyword>
<dbReference type="PRINTS" id="PR00080">
    <property type="entry name" value="SDRFAMILY"/>
</dbReference>
<proteinExistence type="inferred from homology"/>
<dbReference type="FunFam" id="3.40.50.720:FF:000084">
    <property type="entry name" value="Short-chain dehydrogenase reductase"/>
    <property type="match status" value="1"/>
</dbReference>
<comment type="similarity">
    <text evidence="3">Belongs to the short-chain dehydrogenases/reductases (SDR) family. SDR65C subfamily.</text>
</comment>
<dbReference type="Pfam" id="PF13561">
    <property type="entry name" value="adh_short_C2"/>
    <property type="match status" value="1"/>
</dbReference>
<gene>
    <name evidence="4" type="primary">LOC115985559</name>
</gene>
<dbReference type="KEGG" id="qlo:115985559"/>
<dbReference type="Gene3D" id="3.40.50.720">
    <property type="entry name" value="NAD(P)-binding Rossmann-like Domain"/>
    <property type="match status" value="1"/>
</dbReference>
<evidence type="ECO:0000256" key="2">
    <source>
        <dbReference type="ARBA" id="ARBA00023002"/>
    </source>
</evidence>
<evidence type="ECO:0000313" key="5">
    <source>
        <dbReference type="Proteomes" id="UP000594261"/>
    </source>
</evidence>
<dbReference type="EnsemblPlants" id="QL01p027933:mrna">
    <property type="protein sequence ID" value="QL01p027933:mrna"/>
    <property type="gene ID" value="QL01p027933"/>
</dbReference>
<dbReference type="GO" id="GO:0016491">
    <property type="term" value="F:oxidoreductase activity"/>
    <property type="evidence" value="ECO:0007669"/>
    <property type="project" value="UniProtKB-KW"/>
</dbReference>
<dbReference type="InterPro" id="IPR036291">
    <property type="entry name" value="NAD(P)-bd_dom_sf"/>
</dbReference>
<organism evidence="4 5">
    <name type="scientific">Quercus lobata</name>
    <name type="common">Valley oak</name>
    <dbReference type="NCBI Taxonomy" id="97700"/>
    <lineage>
        <taxon>Eukaryota</taxon>
        <taxon>Viridiplantae</taxon>
        <taxon>Streptophyta</taxon>
        <taxon>Embryophyta</taxon>
        <taxon>Tracheophyta</taxon>
        <taxon>Spermatophyta</taxon>
        <taxon>Magnoliopsida</taxon>
        <taxon>eudicotyledons</taxon>
        <taxon>Gunneridae</taxon>
        <taxon>Pentapetalae</taxon>
        <taxon>rosids</taxon>
        <taxon>fabids</taxon>
        <taxon>Fagales</taxon>
        <taxon>Fagaceae</taxon>
        <taxon>Quercus</taxon>
    </lineage>
</organism>
<dbReference type="PANTHER" id="PTHR42898">
    <property type="entry name" value="TROPINONE REDUCTASE"/>
    <property type="match status" value="1"/>
</dbReference>
<name>A0A7N2KNX3_QUELO</name>
<dbReference type="InterPro" id="IPR002347">
    <property type="entry name" value="SDR_fam"/>
</dbReference>
<dbReference type="RefSeq" id="XP_030964360.1">
    <property type="nucleotide sequence ID" value="XM_031108500.1"/>
</dbReference>
<reference evidence="4" key="2">
    <citation type="submission" date="2021-01" db="UniProtKB">
        <authorList>
            <consortium name="EnsemblPlants"/>
        </authorList>
    </citation>
    <scope>IDENTIFICATION</scope>
</reference>
<reference evidence="4 5" key="1">
    <citation type="journal article" date="2016" name="G3 (Bethesda)">
        <title>First Draft Assembly and Annotation of the Genome of a California Endemic Oak Quercus lobata Nee (Fagaceae).</title>
        <authorList>
            <person name="Sork V.L."/>
            <person name="Fitz-Gibbon S.T."/>
            <person name="Puiu D."/>
            <person name="Crepeau M."/>
            <person name="Gugger P.F."/>
            <person name="Sherman R."/>
            <person name="Stevens K."/>
            <person name="Langley C.H."/>
            <person name="Pellegrini M."/>
            <person name="Salzberg S.L."/>
        </authorList>
    </citation>
    <scope>NUCLEOTIDE SEQUENCE [LARGE SCALE GENOMIC DNA]</scope>
    <source>
        <strain evidence="4 5">cv. SW786</strain>
    </source>
</reference>
<dbReference type="OrthoDB" id="417891at2759"/>
<dbReference type="InParanoid" id="A0A7N2KNX3"/>
<keyword evidence="2" id="KW-0560">Oxidoreductase</keyword>
<protein>
    <recommendedName>
        <fullName evidence="6">Tropinone reductase</fullName>
    </recommendedName>
</protein>
<dbReference type="Proteomes" id="UP000594261">
    <property type="component" value="Chromosome 1"/>
</dbReference>
<accession>A0A7N2KNX3</accession>
<sequence>MAQPDNSRWSLQGMTALVTGGSKGIGHAIVEELAGFGAIVHTCSRNEVDLNECLCEWRKKGLQVTGSVCDVSSRAERENLISTAFNLFNGKLNILINNVGTNKTKPTLEYTAQDFSFIMATNFESAFHLSQLAHPLLKASSAGSIVFVSSVCGVVSVSVGSIYGASKGAMNQLTKNLACEWAKDNIRTNCVAPWYINTPLVQPYRDDENFFNAVISRTPMGRVGEPKEVSSLVAFLCLPAASYMTGQTICVDGGTTVNGFMFP</sequence>
<dbReference type="OMA" id="VSPAWTW"/>
<dbReference type="SUPFAM" id="SSF51735">
    <property type="entry name" value="NAD(P)-binding Rossmann-fold domains"/>
    <property type="match status" value="1"/>
</dbReference>
<dbReference type="FunCoup" id="A0A7N2KNX3">
    <property type="interactions" value="609"/>
</dbReference>
<dbReference type="InterPro" id="IPR045000">
    <property type="entry name" value="TR"/>
</dbReference>
<evidence type="ECO:0000313" key="4">
    <source>
        <dbReference type="EnsemblPlants" id="QL01p027933:mrna"/>
    </source>
</evidence>
<dbReference type="PRINTS" id="PR00081">
    <property type="entry name" value="GDHRDH"/>
</dbReference>
<evidence type="ECO:0000256" key="3">
    <source>
        <dbReference type="ARBA" id="ARBA00025714"/>
    </source>
</evidence>
<dbReference type="PANTHER" id="PTHR42898:SF79">
    <property type="entry name" value="NAD(P)-BINDING ROSSMANN-FOLD PROTEIN"/>
    <property type="match status" value="1"/>
</dbReference>
<evidence type="ECO:0000256" key="1">
    <source>
        <dbReference type="ARBA" id="ARBA00022857"/>
    </source>
</evidence>
<dbReference type="GeneID" id="115985559"/>
<dbReference type="EMBL" id="LRBV02000001">
    <property type="status" value="NOT_ANNOTATED_CDS"/>
    <property type="molecule type" value="Genomic_DNA"/>
</dbReference>
<dbReference type="Gramene" id="QL01p027933:mrna">
    <property type="protein sequence ID" value="QL01p027933:mrna"/>
    <property type="gene ID" value="QL01p027933"/>
</dbReference>
<dbReference type="PROSITE" id="PS00061">
    <property type="entry name" value="ADH_SHORT"/>
    <property type="match status" value="1"/>
</dbReference>
<dbReference type="AlphaFoldDB" id="A0A7N2KNX3"/>
<evidence type="ECO:0008006" key="6">
    <source>
        <dbReference type="Google" id="ProtNLM"/>
    </source>
</evidence>
<keyword evidence="1" id="KW-0521">NADP</keyword>
<dbReference type="InterPro" id="IPR020904">
    <property type="entry name" value="Sc_DH/Rdtase_CS"/>
</dbReference>